<feature type="transmembrane region" description="Helical" evidence="1">
    <location>
        <begin position="23"/>
        <end position="48"/>
    </location>
</feature>
<gene>
    <name evidence="3" type="ORF">NMK71_09680</name>
</gene>
<evidence type="ECO:0000313" key="4">
    <source>
        <dbReference type="Proteomes" id="UP001152599"/>
    </source>
</evidence>
<dbReference type="GO" id="GO:0004175">
    <property type="term" value="F:endopeptidase activity"/>
    <property type="evidence" value="ECO:0007669"/>
    <property type="project" value="UniProtKB-ARBA"/>
</dbReference>
<reference evidence="3" key="1">
    <citation type="submission" date="2022-07" db="EMBL/GenBank/DDBJ databases">
        <title>Description and genome-wide analysis of Profundicola chukchiensis gen. nov., sp. nov., marine bacteria isolated from bottom sediments of the Chukchi Sea.</title>
        <authorList>
            <person name="Romanenko L."/>
            <person name="Otstavnykh N."/>
            <person name="Kurilenko V."/>
            <person name="Eremeev V."/>
            <person name="Velansky P."/>
            <person name="Mikhailov V."/>
            <person name="Isaeva M."/>
        </authorList>
    </citation>
    <scope>NUCLEOTIDE SEQUENCE</scope>
    <source>
        <strain evidence="3">KMM 9713</strain>
    </source>
</reference>
<keyword evidence="1" id="KW-1133">Transmembrane helix</keyword>
<keyword evidence="3" id="KW-0378">Hydrolase</keyword>
<dbReference type="GO" id="GO:0008237">
    <property type="term" value="F:metallopeptidase activity"/>
    <property type="evidence" value="ECO:0007669"/>
    <property type="project" value="UniProtKB-KW"/>
</dbReference>
<dbReference type="PANTHER" id="PTHR36435:SF1">
    <property type="entry name" value="CAAX AMINO TERMINAL PROTEASE FAMILY PROTEIN"/>
    <property type="match status" value="1"/>
</dbReference>
<dbReference type="InterPro" id="IPR003675">
    <property type="entry name" value="Rce1/LyrA-like_dom"/>
</dbReference>
<feature type="transmembrane region" description="Helical" evidence="1">
    <location>
        <begin position="168"/>
        <end position="189"/>
    </location>
</feature>
<keyword evidence="1" id="KW-0472">Membrane</keyword>
<dbReference type="EMBL" id="JANCMU010000006">
    <property type="protein sequence ID" value="MDG4946686.1"/>
    <property type="molecule type" value="Genomic_DNA"/>
</dbReference>
<evidence type="ECO:0000256" key="1">
    <source>
        <dbReference type="SAM" id="Phobius"/>
    </source>
</evidence>
<feature type="transmembrane region" description="Helical" evidence="1">
    <location>
        <begin position="95"/>
        <end position="115"/>
    </location>
</feature>
<proteinExistence type="predicted"/>
<accession>A0A9X4MXI6</accession>
<dbReference type="Pfam" id="PF02517">
    <property type="entry name" value="Rce1-like"/>
    <property type="match status" value="1"/>
</dbReference>
<dbReference type="Proteomes" id="UP001152599">
    <property type="component" value="Unassembled WGS sequence"/>
</dbReference>
<protein>
    <submittedName>
        <fullName evidence="3">CPBP family intramembrane metalloprotease</fullName>
    </submittedName>
</protein>
<dbReference type="InterPro" id="IPR052710">
    <property type="entry name" value="CAAX_protease"/>
</dbReference>
<name>A0A9X4MXI6_9FLAO</name>
<feature type="transmembrane region" description="Helical" evidence="1">
    <location>
        <begin position="54"/>
        <end position="74"/>
    </location>
</feature>
<feature type="transmembrane region" description="Helical" evidence="1">
    <location>
        <begin position="195"/>
        <end position="212"/>
    </location>
</feature>
<keyword evidence="3" id="KW-0482">Metalloprotease</keyword>
<keyword evidence="1" id="KW-0812">Transmembrane</keyword>
<keyword evidence="4" id="KW-1185">Reference proteome</keyword>
<dbReference type="PANTHER" id="PTHR36435">
    <property type="entry name" value="SLR1288 PROTEIN"/>
    <property type="match status" value="1"/>
</dbReference>
<dbReference type="RefSeq" id="WP_304421037.1">
    <property type="nucleotide sequence ID" value="NZ_JANCMU010000006.1"/>
</dbReference>
<organism evidence="3 4">
    <name type="scientific">Profundicola chukchiensis</name>
    <dbReference type="NCBI Taxonomy" id="2961959"/>
    <lineage>
        <taxon>Bacteria</taxon>
        <taxon>Pseudomonadati</taxon>
        <taxon>Bacteroidota</taxon>
        <taxon>Flavobacteriia</taxon>
        <taxon>Flavobacteriales</taxon>
        <taxon>Weeksellaceae</taxon>
        <taxon>Profundicola</taxon>
    </lineage>
</organism>
<evidence type="ECO:0000259" key="2">
    <source>
        <dbReference type="Pfam" id="PF02517"/>
    </source>
</evidence>
<dbReference type="GO" id="GO:0080120">
    <property type="term" value="P:CAAX-box protein maturation"/>
    <property type="evidence" value="ECO:0007669"/>
    <property type="project" value="UniProtKB-ARBA"/>
</dbReference>
<dbReference type="AlphaFoldDB" id="A0A9X4MXI6"/>
<comment type="caution">
    <text evidence="3">The sequence shown here is derived from an EMBL/GenBank/DDBJ whole genome shotgun (WGS) entry which is preliminary data.</text>
</comment>
<keyword evidence="3" id="KW-0645">Protease</keyword>
<evidence type="ECO:0000313" key="3">
    <source>
        <dbReference type="EMBL" id="MDG4946686.1"/>
    </source>
</evidence>
<feature type="transmembrane region" description="Helical" evidence="1">
    <location>
        <begin position="135"/>
        <end position="156"/>
    </location>
</feature>
<feature type="transmembrane region" description="Helical" evidence="1">
    <location>
        <begin position="217"/>
        <end position="236"/>
    </location>
</feature>
<feature type="domain" description="CAAX prenyl protease 2/Lysostaphin resistance protein A-like" evidence="2">
    <location>
        <begin position="143"/>
        <end position="230"/>
    </location>
</feature>
<feature type="transmembrane region" description="Helical" evidence="1">
    <location>
        <begin position="248"/>
        <end position="268"/>
    </location>
</feature>
<sequence length="297" mass="33481">MKSNPSRPGLATYFNYQVSIGEAILYFFLTLLIGQIVGGVISAPTYLMKELSHVLLPLSFLLGFGLAALSIMTIKKLRIQELKNFFHTKVQVKHIVMAIALYFSIMPIAEYLAMIVPTEGYPILEDLYKTFESSFAMIFEYKVAAFIMVVILAPILEELIFRGLILRGMLNANISPWVAIFLSSFLFGIAHLNPWQFLGAGMIGLSLGFIYWRTQSLLLVIFLHALNNFIAFVITLKTESLDETIFEPNYLTLGIAIILSVLIAFFFYKHSQDTALNGIDTNDDRQDLESIGEINEH</sequence>